<feature type="region of interest" description="Disordered" evidence="1">
    <location>
        <begin position="1235"/>
        <end position="1260"/>
    </location>
</feature>
<keyword evidence="2" id="KW-0812">Transmembrane</keyword>
<feature type="region of interest" description="Disordered" evidence="1">
    <location>
        <begin position="629"/>
        <end position="766"/>
    </location>
</feature>
<feature type="transmembrane region" description="Helical" evidence="2">
    <location>
        <begin position="297"/>
        <end position="316"/>
    </location>
</feature>
<protein>
    <submittedName>
        <fullName evidence="4">Lipase, putative</fullName>
    </submittedName>
</protein>
<feature type="transmembrane region" description="Helical" evidence="2">
    <location>
        <begin position="398"/>
        <end position="417"/>
    </location>
</feature>
<gene>
    <name evidence="4" type="ORF">BSAL_44010</name>
</gene>
<accession>A0A0S4JQ62</accession>
<feature type="domain" description="Fungal lipase-type" evidence="3">
    <location>
        <begin position="1009"/>
        <end position="1161"/>
    </location>
</feature>
<dbReference type="Pfam" id="PF01764">
    <property type="entry name" value="Lipase_3"/>
    <property type="match status" value="1"/>
</dbReference>
<dbReference type="PANTHER" id="PTHR45856:SF11">
    <property type="entry name" value="FUNGAL LIPASE-LIKE DOMAIN-CONTAINING PROTEIN"/>
    <property type="match status" value="1"/>
</dbReference>
<dbReference type="OrthoDB" id="345705at2759"/>
<dbReference type="Gene3D" id="3.40.50.1820">
    <property type="entry name" value="alpha/beta hydrolase"/>
    <property type="match status" value="1"/>
</dbReference>
<dbReference type="PANTHER" id="PTHR45856">
    <property type="entry name" value="ALPHA/BETA-HYDROLASES SUPERFAMILY PROTEIN"/>
    <property type="match status" value="1"/>
</dbReference>
<keyword evidence="2" id="KW-1133">Transmembrane helix</keyword>
<feature type="region of interest" description="Disordered" evidence="1">
    <location>
        <begin position="1"/>
        <end position="35"/>
    </location>
</feature>
<reference evidence="5" key="1">
    <citation type="submission" date="2015-09" db="EMBL/GenBank/DDBJ databases">
        <authorList>
            <consortium name="Pathogen Informatics"/>
        </authorList>
    </citation>
    <scope>NUCLEOTIDE SEQUENCE [LARGE SCALE GENOMIC DNA]</scope>
    <source>
        <strain evidence="5">Lake Konstanz</strain>
    </source>
</reference>
<dbReference type="SUPFAM" id="SSF53474">
    <property type="entry name" value="alpha/beta-Hydrolases"/>
    <property type="match status" value="1"/>
</dbReference>
<feature type="compositionally biased region" description="Polar residues" evidence="1">
    <location>
        <begin position="56"/>
        <end position="71"/>
    </location>
</feature>
<dbReference type="VEuPathDB" id="TriTrypDB:BSAL_44010"/>
<feature type="compositionally biased region" description="Basic and acidic residues" evidence="1">
    <location>
        <begin position="891"/>
        <end position="902"/>
    </location>
</feature>
<keyword evidence="2" id="KW-0472">Membrane</keyword>
<dbReference type="CDD" id="cd00519">
    <property type="entry name" value="Lipase_3"/>
    <property type="match status" value="1"/>
</dbReference>
<evidence type="ECO:0000313" key="5">
    <source>
        <dbReference type="Proteomes" id="UP000051952"/>
    </source>
</evidence>
<dbReference type="AlphaFoldDB" id="A0A0S4JQ62"/>
<dbReference type="InterPro" id="IPR002921">
    <property type="entry name" value="Fungal_lipase-type"/>
</dbReference>
<dbReference type="Proteomes" id="UP000051952">
    <property type="component" value="Unassembled WGS sequence"/>
</dbReference>
<feature type="compositionally biased region" description="Polar residues" evidence="1">
    <location>
        <begin position="938"/>
        <end position="966"/>
    </location>
</feature>
<feature type="transmembrane region" description="Helical" evidence="2">
    <location>
        <begin position="438"/>
        <end position="460"/>
    </location>
</feature>
<feature type="compositionally biased region" description="Acidic residues" evidence="1">
    <location>
        <begin position="661"/>
        <end position="684"/>
    </location>
</feature>
<dbReference type="EMBL" id="CYKH01002178">
    <property type="protein sequence ID" value="CUG93655.1"/>
    <property type="molecule type" value="Genomic_DNA"/>
</dbReference>
<feature type="compositionally biased region" description="Basic residues" evidence="1">
    <location>
        <begin position="754"/>
        <end position="766"/>
    </location>
</feature>
<feature type="transmembrane region" description="Helical" evidence="2">
    <location>
        <begin position="363"/>
        <end position="386"/>
    </location>
</feature>
<sequence length="1260" mass="138952">MTHNPTSSLSEPFSGSGVGSHAASPTGAVLGSAENEASSIRAISEDGGTTAAAPLSKNTNSSSSGNMKTASNTSFHAQERLSLSKLSLGLDEPIELQIETMSPAAGRAMFYFWYLLLALAIVVQSIVTLQWQALNMCDGNEVSLTEISSWSSPCATQSNYSVVNPTTNISTELSDIVWTGYIDTDPLARFLHLVFSMHNPNTSVTTSFDMSFGYTITNTTSTEIVIPNATAVFHIDCEAGKSRCSTVVMPTQSTGRPNATHVTLIAIGVNAKIGARVLQSSAVGSVNQKRGYTIASIVIRYSLMFLSLLHFARFLYHKKFTNTLYEQTWISILHGGLFLYLDPLFAAGVYIDPEPNVLAFLEFRVPTYFMTLLVAFMFSLITSSMSWTSASSIYNPPWWTKITALVFLSAIFALDIIDASRSEWDWNLEHCPNFSCDTLGYFLYGLLVLGVLVCTLWLYWLRNNLGLKPYLDSRPQQLAVRVFIFMFTTTVLYFIILILTIVFAFRDISGIVTFQALIQIPAILVSVFFVNIMTLVYTTTVRSQRVPIRPADERWKKAVWPESWYQWLSRHGGSMYIFNNEEEESLFYQIQAKFAIRRAQALAAPYQNYNPATQPDINSQDILIASESEVEGEDTTATGATPLSPHGGRIRFTVTRNGEELFNEEYDEESDESDDTQDEDEDTGPLEQRSPQRSPQLGQQGSSPTSKRSVDGGSYFPRSPGASGSSTKAPFGQSLTTESQPLFDDARRSSAAAARKKKAKKKRRSRYIASKIPGGERILDAVNSVTRSMSRLVGRAETELIDRTATFIDAVENRFVDIFNSKLRHKPFFNLETAIDCLNLSWEAYGVVESHGDGMITTGVNVRLPDVQPVAKKTMKAIASVFSMFSGRDVGHAPEEVDHEGQDTTPLARNYETGDNHEPLTEMSAPLASPSDDDPAKQRSSSTSPARAYGTTNSLPAPSPTSSQLPIPINTEQYGFERIAVAEEAAVQVVISKMIPGFARHQGKSPRIVIAFRGTDNVKNAKQDLDIRRVLWDEVDHTFWQSASASRPSVHVGFLGIWNALKDFVIDTVMKELDSLSAAADENDEPHRVFVTGHSMGGAVATLCAFVIRKRLIEVGYRFPDPVVYTYGQPRIGNKTFQKTYNKVIPNTFRVVNESDAVSFVTMLGGCHVGMEVDVDRNGNYLCEPMFMERTLRPIKGKGSAFANHMLSAYSESLNAIAAKCGRCESRCLEPYAKVQPPGSADRSPQQSVKEGSPVSEDAP</sequence>
<evidence type="ECO:0000256" key="2">
    <source>
        <dbReference type="SAM" id="Phobius"/>
    </source>
</evidence>
<feature type="transmembrane region" description="Helical" evidence="2">
    <location>
        <begin position="328"/>
        <end position="351"/>
    </location>
</feature>
<organism evidence="4 5">
    <name type="scientific">Bodo saltans</name>
    <name type="common">Flagellated protozoan</name>
    <dbReference type="NCBI Taxonomy" id="75058"/>
    <lineage>
        <taxon>Eukaryota</taxon>
        <taxon>Discoba</taxon>
        <taxon>Euglenozoa</taxon>
        <taxon>Kinetoplastea</taxon>
        <taxon>Metakinetoplastina</taxon>
        <taxon>Eubodonida</taxon>
        <taxon>Bodonidae</taxon>
        <taxon>Bodo</taxon>
    </lineage>
</organism>
<dbReference type="GO" id="GO:0006629">
    <property type="term" value="P:lipid metabolic process"/>
    <property type="evidence" value="ECO:0007669"/>
    <property type="project" value="InterPro"/>
</dbReference>
<feature type="region of interest" description="Disordered" evidence="1">
    <location>
        <begin position="891"/>
        <end position="966"/>
    </location>
</feature>
<feature type="region of interest" description="Disordered" evidence="1">
    <location>
        <begin position="48"/>
        <end position="71"/>
    </location>
</feature>
<dbReference type="InterPro" id="IPR051218">
    <property type="entry name" value="Sec_MonoDiacylglyc_Lipase"/>
</dbReference>
<proteinExistence type="predicted"/>
<feature type="compositionally biased region" description="Polar residues" evidence="1">
    <location>
        <begin position="689"/>
        <end position="707"/>
    </location>
</feature>
<evidence type="ECO:0000259" key="3">
    <source>
        <dbReference type="Pfam" id="PF01764"/>
    </source>
</evidence>
<feature type="transmembrane region" description="Helical" evidence="2">
    <location>
        <begin position="480"/>
        <end position="505"/>
    </location>
</feature>
<name>A0A0S4JQ62_BODSA</name>
<feature type="compositionally biased region" description="Polar residues" evidence="1">
    <location>
        <begin position="722"/>
        <end position="740"/>
    </location>
</feature>
<feature type="compositionally biased region" description="Polar residues" evidence="1">
    <location>
        <begin position="1"/>
        <end position="13"/>
    </location>
</feature>
<evidence type="ECO:0000313" key="4">
    <source>
        <dbReference type="EMBL" id="CUG93655.1"/>
    </source>
</evidence>
<evidence type="ECO:0000256" key="1">
    <source>
        <dbReference type="SAM" id="MobiDB-lite"/>
    </source>
</evidence>
<feature type="transmembrane region" description="Helical" evidence="2">
    <location>
        <begin position="111"/>
        <end position="129"/>
    </location>
</feature>
<dbReference type="InterPro" id="IPR029058">
    <property type="entry name" value="AB_hydrolase_fold"/>
</dbReference>
<keyword evidence="5" id="KW-1185">Reference proteome</keyword>